<gene>
    <name evidence="3" type="ORF">S01H4_13213</name>
</gene>
<comment type="caution">
    <text evidence="3">The sequence shown here is derived from an EMBL/GenBank/DDBJ whole genome shotgun (WGS) entry which is preliminary data.</text>
</comment>
<dbReference type="SMART" id="SM00173">
    <property type="entry name" value="RAS"/>
    <property type="match status" value="1"/>
</dbReference>
<organism evidence="3">
    <name type="scientific">marine sediment metagenome</name>
    <dbReference type="NCBI Taxonomy" id="412755"/>
    <lineage>
        <taxon>unclassified sequences</taxon>
        <taxon>metagenomes</taxon>
        <taxon>ecological metagenomes</taxon>
    </lineage>
</organism>
<dbReference type="CDD" id="cd00154">
    <property type="entry name" value="Rab"/>
    <property type="match status" value="1"/>
</dbReference>
<dbReference type="SUPFAM" id="SSF52540">
    <property type="entry name" value="P-loop containing nucleoside triphosphate hydrolases"/>
    <property type="match status" value="1"/>
</dbReference>
<dbReference type="SMART" id="SM00174">
    <property type="entry name" value="RHO"/>
    <property type="match status" value="1"/>
</dbReference>
<dbReference type="InterPro" id="IPR027417">
    <property type="entry name" value="P-loop_NTPase"/>
</dbReference>
<reference evidence="3" key="1">
    <citation type="journal article" date="2014" name="Front. Microbiol.">
        <title>High frequency of phylogenetically diverse reductive dehalogenase-homologous genes in deep subseafloor sedimentary metagenomes.</title>
        <authorList>
            <person name="Kawai M."/>
            <person name="Futagami T."/>
            <person name="Toyoda A."/>
            <person name="Takaki Y."/>
            <person name="Nishi S."/>
            <person name="Hori S."/>
            <person name="Arai W."/>
            <person name="Tsubouchi T."/>
            <person name="Morono Y."/>
            <person name="Uchiyama I."/>
            <person name="Ito T."/>
            <person name="Fujiyama A."/>
            <person name="Inagaki F."/>
            <person name="Takami H."/>
        </authorList>
    </citation>
    <scope>NUCLEOTIDE SEQUENCE</scope>
    <source>
        <strain evidence="3">Expedition CK06-06</strain>
    </source>
</reference>
<sequence length="170" mass="19491">MENKKILFKKIIIVGEPAVGKTSLIKKFISGRFSTDYKASIGTNMFIKDLDLDSGMTIKLQIWDIAGQERWTEMRHIYYKGTHGAIIVGDLTRKKTFEQIEHFWDPDLNKYCGDIPKIMLANKEDLVKNISIEELKTYKQKINAKSIIYTSAKLGTNVDKAFKVISELII</sequence>
<dbReference type="GO" id="GO:0003924">
    <property type="term" value="F:GTPase activity"/>
    <property type="evidence" value="ECO:0007669"/>
    <property type="project" value="InterPro"/>
</dbReference>
<accession>X0YEQ6</accession>
<dbReference type="Gene3D" id="3.40.50.300">
    <property type="entry name" value="P-loop containing nucleotide triphosphate hydrolases"/>
    <property type="match status" value="1"/>
</dbReference>
<proteinExistence type="predicted"/>
<dbReference type="InterPro" id="IPR005225">
    <property type="entry name" value="Small_GTP-bd"/>
</dbReference>
<evidence type="ECO:0000313" key="3">
    <source>
        <dbReference type="EMBL" id="GAG54330.1"/>
    </source>
</evidence>
<dbReference type="PRINTS" id="PR00449">
    <property type="entry name" value="RASTRNSFRMNG"/>
</dbReference>
<evidence type="ECO:0008006" key="4">
    <source>
        <dbReference type="Google" id="ProtNLM"/>
    </source>
</evidence>
<keyword evidence="1" id="KW-0547">Nucleotide-binding</keyword>
<dbReference type="PROSITE" id="PS51421">
    <property type="entry name" value="RAS"/>
    <property type="match status" value="1"/>
</dbReference>
<keyword evidence="2" id="KW-0342">GTP-binding</keyword>
<dbReference type="AlphaFoldDB" id="X0YEQ6"/>
<dbReference type="Pfam" id="PF00071">
    <property type="entry name" value="Ras"/>
    <property type="match status" value="1"/>
</dbReference>
<dbReference type="InterPro" id="IPR001806">
    <property type="entry name" value="Small_GTPase"/>
</dbReference>
<evidence type="ECO:0000256" key="1">
    <source>
        <dbReference type="ARBA" id="ARBA00022741"/>
    </source>
</evidence>
<dbReference type="SMART" id="SM00175">
    <property type="entry name" value="RAB"/>
    <property type="match status" value="1"/>
</dbReference>
<dbReference type="PANTHER" id="PTHR47977">
    <property type="entry name" value="RAS-RELATED PROTEIN RAB"/>
    <property type="match status" value="1"/>
</dbReference>
<dbReference type="NCBIfam" id="TIGR00231">
    <property type="entry name" value="small_GTP"/>
    <property type="match status" value="1"/>
</dbReference>
<dbReference type="InterPro" id="IPR050227">
    <property type="entry name" value="Rab"/>
</dbReference>
<name>X0YEQ6_9ZZZZ</name>
<dbReference type="PROSITE" id="PS51419">
    <property type="entry name" value="RAB"/>
    <property type="match status" value="1"/>
</dbReference>
<dbReference type="GO" id="GO:0005525">
    <property type="term" value="F:GTP binding"/>
    <property type="evidence" value="ECO:0007669"/>
    <property type="project" value="UniProtKB-KW"/>
</dbReference>
<dbReference type="FunFam" id="3.40.50.300:FF:001447">
    <property type="entry name" value="Ras-related protein Rab-1B"/>
    <property type="match status" value="1"/>
</dbReference>
<dbReference type="EMBL" id="BART01005827">
    <property type="protein sequence ID" value="GAG54330.1"/>
    <property type="molecule type" value="Genomic_DNA"/>
</dbReference>
<evidence type="ECO:0000256" key="2">
    <source>
        <dbReference type="ARBA" id="ARBA00023134"/>
    </source>
</evidence>
<protein>
    <recommendedName>
        <fullName evidence="4">GTP-binding protein</fullName>
    </recommendedName>
</protein>